<evidence type="ECO:0000313" key="1">
    <source>
        <dbReference type="EMBL" id="SEK59695.1"/>
    </source>
</evidence>
<dbReference type="InterPro" id="IPR014942">
    <property type="entry name" value="AbiEii"/>
</dbReference>
<proteinExistence type="predicted"/>
<dbReference type="Pfam" id="PF08843">
    <property type="entry name" value="AbiEii"/>
    <property type="match status" value="1"/>
</dbReference>
<dbReference type="AlphaFoldDB" id="A0A1H7IGE2"/>
<keyword evidence="2" id="KW-1185">Reference proteome</keyword>
<dbReference type="STRING" id="235985.SAMN05414137_102581"/>
<reference evidence="2" key="1">
    <citation type="submission" date="2016-10" db="EMBL/GenBank/DDBJ databases">
        <authorList>
            <person name="Varghese N."/>
        </authorList>
    </citation>
    <scope>NUCLEOTIDE SEQUENCE [LARGE SCALE GENOMIC DNA]</scope>
    <source>
        <strain evidence="2">DSM 45096 / BCRC 16803 / CGMCC 4.1857 / CIP 109030 / JCM 12277 / KCTC 19219 / NBRC 100920 / 33214</strain>
    </source>
</reference>
<sequence>MTSTTALSPDPAHRRAHRAVLDHVLALVADAPWADGLVLRGSAVMSAWVGAAAREPADLDWVVQGGQIARADPLDPYPFLDDLLPVRLWPEVAHGGGVYEFWEMEDLDTGGLRAHLAPEGLHWIRAGEGERLGGPPFGDLVARLRRRPEVAPGLRVDAQGVWEDENWTYLGEDAAGIRLVLPWRAEGGPSGELRLDFALDERMPEAPRWAAIPRADGRSRAVVRAAGPGLCLAWKLRWLAADACAGGGLVKAKDLYDAVVLAEHPRTRLTSRLLRRVPAQGGGRGAPGRETVLDWRLDEGDGEAFGLADGAAWVARLAGALEGRGLTAERAEGSGAAEVLRVRTRP</sequence>
<accession>A0A1H7IGE2</accession>
<organism evidence="1 2">
    <name type="scientific">Streptacidiphilus jiangxiensis</name>
    <dbReference type="NCBI Taxonomy" id="235985"/>
    <lineage>
        <taxon>Bacteria</taxon>
        <taxon>Bacillati</taxon>
        <taxon>Actinomycetota</taxon>
        <taxon>Actinomycetes</taxon>
        <taxon>Kitasatosporales</taxon>
        <taxon>Streptomycetaceae</taxon>
        <taxon>Streptacidiphilus</taxon>
    </lineage>
</organism>
<dbReference type="RefSeq" id="WP_063773198.1">
    <property type="nucleotide sequence ID" value="NZ_BBPN01000005.1"/>
</dbReference>
<evidence type="ECO:0008006" key="3">
    <source>
        <dbReference type="Google" id="ProtNLM"/>
    </source>
</evidence>
<dbReference type="OrthoDB" id="279684at2"/>
<evidence type="ECO:0000313" key="2">
    <source>
        <dbReference type="Proteomes" id="UP000183015"/>
    </source>
</evidence>
<dbReference type="EMBL" id="FOAZ01000002">
    <property type="protein sequence ID" value="SEK59695.1"/>
    <property type="molecule type" value="Genomic_DNA"/>
</dbReference>
<gene>
    <name evidence="1" type="ORF">SAMN05414137_102581</name>
</gene>
<protein>
    <recommendedName>
        <fullName evidence="3">Nucleotidyl transferase AbiEii toxin, Type IV TA system</fullName>
    </recommendedName>
</protein>
<dbReference type="Proteomes" id="UP000183015">
    <property type="component" value="Unassembled WGS sequence"/>
</dbReference>
<dbReference type="eggNOG" id="ENOG5030G19">
    <property type="taxonomic scope" value="Bacteria"/>
</dbReference>
<name>A0A1H7IGE2_STRJI</name>